<dbReference type="Gene3D" id="3.40.800.20">
    <property type="entry name" value="Histone deacetylase domain"/>
    <property type="match status" value="1"/>
</dbReference>
<evidence type="ECO:0000313" key="4">
    <source>
        <dbReference type="Proteomes" id="UP000468901"/>
    </source>
</evidence>
<dbReference type="PANTHER" id="PTHR10625:SF10">
    <property type="entry name" value="HISTONE DEACETYLASE HDAC1"/>
    <property type="match status" value="1"/>
</dbReference>
<sequence length="309" mass="33502">MDTLLVSHSACLAHETPEEHPECPDRLRAVLGVLEAEEFMLLHRVEAPRATVEAIERVHLPIYVEAILNGAPEQGFRRVDADTMLSPGSVEAALRAAGAVTFAVDEVMSGRVRNAFCAIRPPGHHAEPDRAMGFCFFNNVAIGALHARHVHGLSRIAVVDFDVHHGNGTQACFETDPNLFYASTHQWPLYPGTGRAGEHGLGNILNRTLPPGSGSAEFREAFSDVILPALEMFQPEFLLISAGFDAHTADPLANLRLTEDDFAWVTTELVRLANKFCNGRVVSTLEGGYDLAALASSTRAHVRALQLGA</sequence>
<organism evidence="3 4">
    <name type="scientific">Parvibaculum sedimenti</name>
    <dbReference type="NCBI Taxonomy" id="2608632"/>
    <lineage>
        <taxon>Bacteria</taxon>
        <taxon>Pseudomonadati</taxon>
        <taxon>Pseudomonadota</taxon>
        <taxon>Alphaproteobacteria</taxon>
        <taxon>Hyphomicrobiales</taxon>
        <taxon>Parvibaculaceae</taxon>
        <taxon>Parvibaculum</taxon>
    </lineage>
</organism>
<name>A0A6N6VHY3_9HYPH</name>
<dbReference type="GO" id="GO:0004407">
    <property type="term" value="F:histone deacetylase activity"/>
    <property type="evidence" value="ECO:0007669"/>
    <property type="project" value="TreeGrafter"/>
</dbReference>
<dbReference type="SUPFAM" id="SSF52768">
    <property type="entry name" value="Arginase/deacetylase"/>
    <property type="match status" value="1"/>
</dbReference>
<dbReference type="InterPro" id="IPR023801">
    <property type="entry name" value="His_deacetylse_dom"/>
</dbReference>
<dbReference type="AlphaFoldDB" id="A0A6N6VHY3"/>
<dbReference type="InterPro" id="IPR037138">
    <property type="entry name" value="His_deacetylse_dom_sf"/>
</dbReference>
<dbReference type="RefSeq" id="WP_152216326.1">
    <property type="nucleotide sequence ID" value="NZ_JBAQYD010000081.1"/>
</dbReference>
<gene>
    <name evidence="3" type="ORF">F2P47_10610</name>
</gene>
<comment type="caution">
    <text evidence="3">The sequence shown here is derived from an EMBL/GenBank/DDBJ whole genome shotgun (WGS) entry which is preliminary data.</text>
</comment>
<reference evidence="3 4" key="1">
    <citation type="submission" date="2019-09" db="EMBL/GenBank/DDBJ databases">
        <title>Parvibaculum sedimenti sp. nov., isolated from sediment.</title>
        <authorList>
            <person name="Wang Y."/>
        </authorList>
    </citation>
    <scope>NUCLEOTIDE SEQUENCE [LARGE SCALE GENOMIC DNA]</scope>
    <source>
        <strain evidence="3 4">HXT-9</strain>
    </source>
</reference>
<feature type="domain" description="Histone deacetylase" evidence="2">
    <location>
        <begin position="20"/>
        <end position="305"/>
    </location>
</feature>
<dbReference type="Proteomes" id="UP000468901">
    <property type="component" value="Unassembled WGS sequence"/>
</dbReference>
<dbReference type="GO" id="GO:0040029">
    <property type="term" value="P:epigenetic regulation of gene expression"/>
    <property type="evidence" value="ECO:0007669"/>
    <property type="project" value="TreeGrafter"/>
</dbReference>
<dbReference type="PANTHER" id="PTHR10625">
    <property type="entry name" value="HISTONE DEACETYLASE HDAC1-RELATED"/>
    <property type="match status" value="1"/>
</dbReference>
<dbReference type="InterPro" id="IPR023696">
    <property type="entry name" value="Ureohydrolase_dom_sf"/>
</dbReference>
<proteinExistence type="inferred from homology"/>
<evidence type="ECO:0000256" key="1">
    <source>
        <dbReference type="ARBA" id="ARBA00005947"/>
    </source>
</evidence>
<dbReference type="InterPro" id="IPR000286">
    <property type="entry name" value="HDACs"/>
</dbReference>
<evidence type="ECO:0000259" key="2">
    <source>
        <dbReference type="Pfam" id="PF00850"/>
    </source>
</evidence>
<comment type="similarity">
    <text evidence="1">Belongs to the histone deacetylase family.</text>
</comment>
<accession>A0A6N6VHY3</accession>
<evidence type="ECO:0000313" key="3">
    <source>
        <dbReference type="EMBL" id="KAB7739947.1"/>
    </source>
</evidence>
<dbReference type="Pfam" id="PF00850">
    <property type="entry name" value="Hist_deacetyl"/>
    <property type="match status" value="1"/>
</dbReference>
<protein>
    <submittedName>
        <fullName evidence="3">Histone deacetylase family protein</fullName>
    </submittedName>
</protein>
<keyword evidence="4" id="KW-1185">Reference proteome</keyword>
<dbReference type="EMBL" id="WESC01000008">
    <property type="protein sequence ID" value="KAB7739947.1"/>
    <property type="molecule type" value="Genomic_DNA"/>
</dbReference>
<dbReference type="CDD" id="cd11599">
    <property type="entry name" value="HDAC_classII_2"/>
    <property type="match status" value="1"/>
</dbReference>
<dbReference type="PRINTS" id="PR01270">
    <property type="entry name" value="HDASUPER"/>
</dbReference>